<dbReference type="HOGENOM" id="CLU_3336571_0_0_1"/>
<sequence length="38" mass="4161">LCPKACSSPGHGGKVGEGEERKQIEENNNHSRFYATTK</sequence>
<name>A0A061EHY4_THECC</name>
<dbReference type="Proteomes" id="UP000026915">
    <property type="component" value="Chromosome 4"/>
</dbReference>
<feature type="compositionally biased region" description="Basic and acidic residues" evidence="1">
    <location>
        <begin position="14"/>
        <end position="29"/>
    </location>
</feature>
<keyword evidence="3" id="KW-1185">Reference proteome</keyword>
<feature type="non-terminal residue" evidence="2">
    <location>
        <position position="1"/>
    </location>
</feature>
<dbReference type="EMBL" id="CM001882">
    <property type="protein sequence ID" value="EOY04228.1"/>
    <property type="molecule type" value="Genomic_DNA"/>
</dbReference>
<reference evidence="2 3" key="1">
    <citation type="journal article" date="2013" name="Genome Biol.">
        <title>The genome sequence of the most widely cultivated cacao type and its use to identify candidate genes regulating pod color.</title>
        <authorList>
            <person name="Motamayor J.C."/>
            <person name="Mockaitis K."/>
            <person name="Schmutz J."/>
            <person name="Haiminen N."/>
            <person name="Iii D.L."/>
            <person name="Cornejo O."/>
            <person name="Findley S.D."/>
            <person name="Zheng P."/>
            <person name="Utro F."/>
            <person name="Royaert S."/>
            <person name="Saski C."/>
            <person name="Jenkins J."/>
            <person name="Podicheti R."/>
            <person name="Zhao M."/>
            <person name="Scheffler B.E."/>
            <person name="Stack J.C."/>
            <person name="Feltus F.A."/>
            <person name="Mustiga G.M."/>
            <person name="Amores F."/>
            <person name="Phillips W."/>
            <person name="Marelli J.P."/>
            <person name="May G.D."/>
            <person name="Shapiro H."/>
            <person name="Ma J."/>
            <person name="Bustamante C.D."/>
            <person name="Schnell R.J."/>
            <person name="Main D."/>
            <person name="Gilbert D."/>
            <person name="Parida L."/>
            <person name="Kuhn D.N."/>
        </authorList>
    </citation>
    <scope>NUCLEOTIDE SEQUENCE [LARGE SCALE GENOMIC DNA]</scope>
    <source>
        <strain evidence="3">cv. Matina 1-6</strain>
    </source>
</reference>
<evidence type="ECO:0000256" key="1">
    <source>
        <dbReference type="SAM" id="MobiDB-lite"/>
    </source>
</evidence>
<organism evidence="2 3">
    <name type="scientific">Theobroma cacao</name>
    <name type="common">Cacao</name>
    <name type="synonym">Cocoa</name>
    <dbReference type="NCBI Taxonomy" id="3641"/>
    <lineage>
        <taxon>Eukaryota</taxon>
        <taxon>Viridiplantae</taxon>
        <taxon>Streptophyta</taxon>
        <taxon>Embryophyta</taxon>
        <taxon>Tracheophyta</taxon>
        <taxon>Spermatophyta</taxon>
        <taxon>Magnoliopsida</taxon>
        <taxon>eudicotyledons</taxon>
        <taxon>Gunneridae</taxon>
        <taxon>Pentapetalae</taxon>
        <taxon>rosids</taxon>
        <taxon>malvids</taxon>
        <taxon>Malvales</taxon>
        <taxon>Malvaceae</taxon>
        <taxon>Byttnerioideae</taxon>
        <taxon>Theobroma</taxon>
    </lineage>
</organism>
<feature type="region of interest" description="Disordered" evidence="1">
    <location>
        <begin position="1"/>
        <end position="38"/>
    </location>
</feature>
<proteinExistence type="predicted"/>
<accession>A0A061EHY4</accession>
<dbReference type="InParanoid" id="A0A061EHY4"/>
<dbReference type="AlphaFoldDB" id="A0A061EHY4"/>
<protein>
    <submittedName>
        <fullName evidence="2">Uncharacterized protein isoform 2</fullName>
    </submittedName>
</protein>
<gene>
    <name evidence="2" type="ORF">TCM_019496</name>
</gene>
<evidence type="ECO:0000313" key="3">
    <source>
        <dbReference type="Proteomes" id="UP000026915"/>
    </source>
</evidence>
<evidence type="ECO:0000313" key="2">
    <source>
        <dbReference type="EMBL" id="EOY04228.1"/>
    </source>
</evidence>